<proteinExistence type="inferred from homology"/>
<evidence type="ECO:0000256" key="1">
    <source>
        <dbReference type="ARBA" id="ARBA00002868"/>
    </source>
</evidence>
<comment type="caution">
    <text evidence="6">The sequence shown here is derived from an EMBL/GenBank/DDBJ whole genome shotgun (WGS) entry which is preliminary data.</text>
</comment>
<protein>
    <recommendedName>
        <fullName evidence="3">Large ribosomal RNA subunit accumulation protein YceD</fullName>
    </recommendedName>
    <alternativeName>
        <fullName evidence="5">23S rRNA accumulation protein YceD</fullName>
    </alternativeName>
</protein>
<evidence type="ECO:0000313" key="7">
    <source>
        <dbReference type="Proteomes" id="UP000238605"/>
    </source>
</evidence>
<dbReference type="PANTHER" id="PTHR38099">
    <property type="entry name" value="LARGE RIBOSOMAL RNA SUBUNIT ACCUMULATION PROTEIN YCED"/>
    <property type="match status" value="1"/>
</dbReference>
<dbReference type="OrthoDB" id="5297600at2"/>
<evidence type="ECO:0000256" key="4">
    <source>
        <dbReference type="ARBA" id="ARBA00022517"/>
    </source>
</evidence>
<evidence type="ECO:0000256" key="2">
    <source>
        <dbReference type="ARBA" id="ARBA00010740"/>
    </source>
</evidence>
<evidence type="ECO:0000256" key="5">
    <source>
        <dbReference type="ARBA" id="ARBA00031841"/>
    </source>
</evidence>
<name>A0A2S5SYY8_9BURK</name>
<dbReference type="InterPro" id="IPR003772">
    <property type="entry name" value="YceD"/>
</dbReference>
<reference evidence="6 7" key="1">
    <citation type="submission" date="2018-02" db="EMBL/GenBank/DDBJ databases">
        <title>Reclassifiation of [Polyangium] brachysporum DSM 7029 as Guopingzhaonella breviflexa gen. nov., sp. nov., a member of the family Comamonadaceae.</title>
        <authorList>
            <person name="Tang B."/>
        </authorList>
    </citation>
    <scope>NUCLEOTIDE SEQUENCE [LARGE SCALE GENOMIC DNA]</scope>
    <source>
        <strain evidence="6 7">BCRC 80649</strain>
    </source>
</reference>
<dbReference type="RefSeq" id="WP_104299851.1">
    <property type="nucleotide sequence ID" value="NZ_PSNX01000001.1"/>
</dbReference>
<organism evidence="6 7">
    <name type="scientific">Caldimonas caldifontis</name>
    <dbReference type="NCBI Taxonomy" id="1452508"/>
    <lineage>
        <taxon>Bacteria</taxon>
        <taxon>Pseudomonadati</taxon>
        <taxon>Pseudomonadota</taxon>
        <taxon>Betaproteobacteria</taxon>
        <taxon>Burkholderiales</taxon>
        <taxon>Sphaerotilaceae</taxon>
        <taxon>Caldimonas</taxon>
    </lineage>
</organism>
<dbReference type="InterPro" id="IPR039255">
    <property type="entry name" value="YceD_bac"/>
</dbReference>
<dbReference type="Pfam" id="PF02620">
    <property type="entry name" value="YceD"/>
    <property type="match status" value="1"/>
</dbReference>
<dbReference type="GO" id="GO:0042254">
    <property type="term" value="P:ribosome biogenesis"/>
    <property type="evidence" value="ECO:0007669"/>
    <property type="project" value="UniProtKB-KW"/>
</dbReference>
<dbReference type="GO" id="GO:0005829">
    <property type="term" value="C:cytosol"/>
    <property type="evidence" value="ECO:0007669"/>
    <property type="project" value="TreeGrafter"/>
</dbReference>
<dbReference type="Proteomes" id="UP000238605">
    <property type="component" value="Unassembled WGS sequence"/>
</dbReference>
<sequence>MRAAKPFDPLHLDVERFARESGALQGAWPLEAFERLTDSQAERQAPAGRQVQWQAGGQRFERVGAPAEVWLHLGAHATVRLVCQRCLQAMDVPLEIDRSFRFVRHENEAAELDAQVDEDVLVLSRSLDLQELVEDELLLALPLVPRHENCRHPAAGLAETPAADEAVAERPHPFAALAALKRDLT</sequence>
<comment type="similarity">
    <text evidence="2">Belongs to the DUF177 domain family.</text>
</comment>
<dbReference type="AlphaFoldDB" id="A0A2S5SYY8"/>
<gene>
    <name evidence="6" type="ORF">C1704_00300</name>
</gene>
<evidence type="ECO:0000313" key="6">
    <source>
        <dbReference type="EMBL" id="PPE67961.1"/>
    </source>
</evidence>
<dbReference type="PANTHER" id="PTHR38099:SF1">
    <property type="entry name" value="LARGE RIBOSOMAL RNA SUBUNIT ACCUMULATION PROTEIN YCED"/>
    <property type="match status" value="1"/>
</dbReference>
<evidence type="ECO:0000256" key="3">
    <source>
        <dbReference type="ARBA" id="ARBA00015716"/>
    </source>
</evidence>
<comment type="function">
    <text evidence="1">Plays a role in synthesis, processing and/or stability of 23S rRNA.</text>
</comment>
<dbReference type="EMBL" id="PSNX01000001">
    <property type="protein sequence ID" value="PPE67961.1"/>
    <property type="molecule type" value="Genomic_DNA"/>
</dbReference>
<keyword evidence="7" id="KW-1185">Reference proteome</keyword>
<keyword evidence="4" id="KW-0690">Ribosome biogenesis</keyword>
<accession>A0A2S5SYY8</accession>